<dbReference type="Proteomes" id="UP000594261">
    <property type="component" value="Chromosome 5"/>
</dbReference>
<feature type="compositionally biased region" description="Basic and acidic residues" evidence="2">
    <location>
        <begin position="60"/>
        <end position="71"/>
    </location>
</feature>
<dbReference type="EnsemblPlants" id="QL05p031643:mrna">
    <property type="protein sequence ID" value="QL05p031643:mrna"/>
    <property type="gene ID" value="QL05p031643"/>
</dbReference>
<keyword evidence="4" id="KW-1185">Reference proteome</keyword>
<feature type="compositionally biased region" description="Polar residues" evidence="2">
    <location>
        <begin position="202"/>
        <end position="213"/>
    </location>
</feature>
<keyword evidence="1" id="KW-0175">Coiled coil</keyword>
<evidence type="ECO:0000256" key="1">
    <source>
        <dbReference type="SAM" id="Coils"/>
    </source>
</evidence>
<feature type="coiled-coil region" evidence="1">
    <location>
        <begin position="715"/>
        <end position="763"/>
    </location>
</feature>
<feature type="compositionally biased region" description="Basic and acidic residues" evidence="2">
    <location>
        <begin position="606"/>
        <end position="616"/>
    </location>
</feature>
<dbReference type="EMBL" id="LRBV02000005">
    <property type="status" value="NOT_ANNOTATED_CDS"/>
    <property type="molecule type" value="Genomic_DNA"/>
</dbReference>
<feature type="region of interest" description="Disordered" evidence="2">
    <location>
        <begin position="547"/>
        <end position="632"/>
    </location>
</feature>
<feature type="compositionally biased region" description="Acidic residues" evidence="2">
    <location>
        <begin position="247"/>
        <end position="280"/>
    </location>
</feature>
<reference evidence="3" key="2">
    <citation type="submission" date="2021-01" db="UniProtKB">
        <authorList>
            <consortium name="EnsemblPlants"/>
        </authorList>
    </citation>
    <scope>IDENTIFICATION</scope>
</reference>
<sequence length="856" mass="94841">MEGSGPRQTGRAESQRQDNFLNLERAKDQDNQREGSVNTSHTSRSRSKGKDHASHKHNERKALQQEIDDLKKKLRRAQRKRPSPGSDTGSGEDGEYRRRSRTPPSETFSYEEERPRKHGHKSPSYQGLANDAMSKALDRISQSPFTPPPLIFHYFILADLVERKTVAPLSSALLPSVYLALSFRVVQKAFIPVLSLSPSLVGSQMSSNASCEESSVREGAGYDETFGSGDESNFSLPSERGSSAQSPDDDESFAEGDEDEGRGDGNGEDGVDVDGEDSDGDERSSEGTSEGPGDNRPFILPEDWAVNKFSPGMSDKVFRELRVRYQIPDHIPLRLPTENERCYSGRTADVGMYDAMFAAGLRLPLTALHRQLADFLGISVTQIAPNAWRTFIGSEILWGSLSGGHRQLTLEEFFHCYRPHHIASSKGTYHFNAREKGLRLVSDMPDSNRNWKSRYFFVEGTDWVCRQEEWATMPRGYFDNTWAFVRDSAYTRPHITDEQEEFIQRILEIPLEERKCRDLITLDTLHLYCGGPDPSAEARKLEEFARRQMDSAKQRIRAAAARQKEERKNKEAAGEASSTPKVVAKSTKRTPDGDDSRPLKKAAVTPRDEPLKEKSLPKPSHGAGKGVMTSAGPVSEGPCRLLTHKDYAVGEVGSLIKPTDIEPCDQVGTEELGASALFDLTRALVRVKALQDRCVAKEGVVTRVRSHNKSLLNQQAQYKDAVRTLNMELQEVKEKLTESSSRSDKLQEEVTALGEKLQTAEADAIRDFKASQAFFDSCGEYYGTGFEDCLQQVASAYPELDLSGITMGDGDDSLRQPTPRRDDSVVLAQPAANPAASDSPAVIVDADGKNADVPAP</sequence>
<feature type="region of interest" description="Disordered" evidence="2">
    <location>
        <begin position="1"/>
        <end position="126"/>
    </location>
</feature>
<reference evidence="3 4" key="1">
    <citation type="journal article" date="2016" name="G3 (Bethesda)">
        <title>First Draft Assembly and Annotation of the Genome of a California Endemic Oak Quercus lobata Nee (Fagaceae).</title>
        <authorList>
            <person name="Sork V.L."/>
            <person name="Fitz-Gibbon S.T."/>
            <person name="Puiu D."/>
            <person name="Crepeau M."/>
            <person name="Gugger P.F."/>
            <person name="Sherman R."/>
            <person name="Stevens K."/>
            <person name="Langley C.H."/>
            <person name="Pellegrini M."/>
            <person name="Salzberg S.L."/>
        </authorList>
    </citation>
    <scope>NUCLEOTIDE SEQUENCE [LARGE SCALE GENOMIC DNA]</scope>
    <source>
        <strain evidence="3 4">cv. SW786</strain>
    </source>
</reference>
<dbReference type="Gramene" id="QL05p031643:mrna">
    <property type="protein sequence ID" value="QL05p031643:mrna"/>
    <property type="gene ID" value="QL05p031643"/>
</dbReference>
<feature type="compositionally biased region" description="Basic and acidic residues" evidence="2">
    <location>
        <begin position="562"/>
        <end position="573"/>
    </location>
</feature>
<evidence type="ECO:0000313" key="3">
    <source>
        <dbReference type="EnsemblPlants" id="QL05p031643:mrna"/>
    </source>
</evidence>
<feature type="compositionally biased region" description="Basic residues" evidence="2">
    <location>
        <begin position="43"/>
        <end position="59"/>
    </location>
</feature>
<feature type="region of interest" description="Disordered" evidence="2">
    <location>
        <begin position="200"/>
        <end position="300"/>
    </location>
</feature>
<dbReference type="InParanoid" id="A0A7N2LQ91"/>
<feature type="compositionally biased region" description="Basic and acidic residues" evidence="2">
    <location>
        <begin position="24"/>
        <end position="33"/>
    </location>
</feature>
<name>A0A7N2LQ91_QUELO</name>
<accession>A0A7N2LQ91</accession>
<feature type="compositionally biased region" description="Low complexity" evidence="2">
    <location>
        <begin position="828"/>
        <end position="841"/>
    </location>
</feature>
<feature type="compositionally biased region" description="Basic and acidic residues" evidence="2">
    <location>
        <begin position="589"/>
        <end position="598"/>
    </location>
</feature>
<feature type="region of interest" description="Disordered" evidence="2">
    <location>
        <begin position="804"/>
        <end position="856"/>
    </location>
</feature>
<evidence type="ECO:0000256" key="2">
    <source>
        <dbReference type="SAM" id="MobiDB-lite"/>
    </source>
</evidence>
<protein>
    <submittedName>
        <fullName evidence="3">Uncharacterized protein</fullName>
    </submittedName>
</protein>
<proteinExistence type="predicted"/>
<dbReference type="AlphaFoldDB" id="A0A7N2LQ91"/>
<feature type="compositionally biased region" description="Polar residues" evidence="2">
    <location>
        <begin position="230"/>
        <end position="246"/>
    </location>
</feature>
<feature type="compositionally biased region" description="Basic residues" evidence="2">
    <location>
        <begin position="72"/>
        <end position="82"/>
    </location>
</feature>
<organism evidence="3 4">
    <name type="scientific">Quercus lobata</name>
    <name type="common">Valley oak</name>
    <dbReference type="NCBI Taxonomy" id="97700"/>
    <lineage>
        <taxon>Eukaryota</taxon>
        <taxon>Viridiplantae</taxon>
        <taxon>Streptophyta</taxon>
        <taxon>Embryophyta</taxon>
        <taxon>Tracheophyta</taxon>
        <taxon>Spermatophyta</taxon>
        <taxon>Magnoliopsida</taxon>
        <taxon>eudicotyledons</taxon>
        <taxon>Gunneridae</taxon>
        <taxon>Pentapetalae</taxon>
        <taxon>rosids</taxon>
        <taxon>fabids</taxon>
        <taxon>Fagales</taxon>
        <taxon>Fagaceae</taxon>
        <taxon>Quercus</taxon>
    </lineage>
</organism>
<evidence type="ECO:0000313" key="4">
    <source>
        <dbReference type="Proteomes" id="UP000594261"/>
    </source>
</evidence>